<keyword evidence="5" id="KW-1185">Reference proteome</keyword>
<dbReference type="AlphaFoldDB" id="A0A1E5P709"/>
<dbReference type="InterPro" id="IPR016161">
    <property type="entry name" value="Ald_DH/histidinol_DH"/>
</dbReference>
<dbReference type="GO" id="GO:0016620">
    <property type="term" value="F:oxidoreductase activity, acting on the aldehyde or oxo group of donors, NAD or NADP as acceptor"/>
    <property type="evidence" value="ECO:0007669"/>
    <property type="project" value="InterPro"/>
</dbReference>
<dbReference type="Gene3D" id="3.40.605.10">
    <property type="entry name" value="Aldehyde Dehydrogenase, Chain A, domain 1"/>
    <property type="match status" value="1"/>
</dbReference>
<dbReference type="InterPro" id="IPR015590">
    <property type="entry name" value="Aldehyde_DH_dom"/>
</dbReference>
<evidence type="ECO:0000313" key="4">
    <source>
        <dbReference type="EMBL" id="OEJ25322.1"/>
    </source>
</evidence>
<comment type="similarity">
    <text evidence="1">Belongs to the aldehyde dehydrogenase family.</text>
</comment>
<evidence type="ECO:0000256" key="2">
    <source>
        <dbReference type="ARBA" id="ARBA00023002"/>
    </source>
</evidence>
<dbReference type="InterPro" id="IPR016160">
    <property type="entry name" value="Ald_DH_CS_CYS"/>
</dbReference>
<reference evidence="4 5" key="1">
    <citation type="submission" date="2016-08" db="EMBL/GenBank/DDBJ databases">
        <title>Complete genome sequence of Streptomyces agglomeratus strain 6-3-2, a novel anti-MRSA actinomycete isolated from Wuli of Tebit, China.</title>
        <authorList>
            <person name="Chen X."/>
        </authorList>
    </citation>
    <scope>NUCLEOTIDE SEQUENCE [LARGE SCALE GENOMIC DNA]</scope>
    <source>
        <strain evidence="4 5">6-3-2</strain>
    </source>
</reference>
<accession>A0A1E5P709</accession>
<dbReference type="FunFam" id="3.40.309.10:FF:000012">
    <property type="entry name" value="Betaine aldehyde dehydrogenase"/>
    <property type="match status" value="1"/>
</dbReference>
<evidence type="ECO:0000259" key="3">
    <source>
        <dbReference type="Pfam" id="PF00171"/>
    </source>
</evidence>
<dbReference type="Gene3D" id="3.40.309.10">
    <property type="entry name" value="Aldehyde Dehydrogenase, Chain A, domain 2"/>
    <property type="match status" value="1"/>
</dbReference>
<organism evidence="4 5">
    <name type="scientific">Streptomyces agglomeratus</name>
    <dbReference type="NCBI Taxonomy" id="285458"/>
    <lineage>
        <taxon>Bacteria</taxon>
        <taxon>Bacillati</taxon>
        <taxon>Actinomycetota</taxon>
        <taxon>Actinomycetes</taxon>
        <taxon>Kitasatosporales</taxon>
        <taxon>Streptomycetaceae</taxon>
        <taxon>Streptomyces</taxon>
    </lineage>
</organism>
<dbReference type="RefSeq" id="WP_069927248.1">
    <property type="nucleotide sequence ID" value="NZ_MEHI01000001.1"/>
</dbReference>
<dbReference type="Proteomes" id="UP000095759">
    <property type="component" value="Unassembled WGS sequence"/>
</dbReference>
<dbReference type="InterPro" id="IPR016163">
    <property type="entry name" value="Ald_DH_C"/>
</dbReference>
<protein>
    <submittedName>
        <fullName evidence="4">Betaine-aldehyde dehydrogenase</fullName>
    </submittedName>
</protein>
<dbReference type="SUPFAM" id="SSF53720">
    <property type="entry name" value="ALDH-like"/>
    <property type="match status" value="1"/>
</dbReference>
<dbReference type="InterPro" id="IPR016162">
    <property type="entry name" value="Ald_DH_N"/>
</dbReference>
<sequence length="478" mass="51074">MASAFEYAPAPESRSVVDIAPSYGLFIDGEFTDAADGKVFKTVSPSTEEVLSEVARAGAEDVDRAVKAARKAFEKWSALPGAERAKYLFRIARIIQERSRELAVLETLDNGKPIKETRDADLPLVAAHFFYYAGWADKLDHAGYGANPRPLGVAGQVIPWNFPLLMLAWKIAPALATGNTVVLKPAETTPLSALFFADICRQAGLPKGVVNILPGYGDAGAALVEHPDVNKVAFTGSTAVGKAIARQIAGTDKKVTLELGGKGANIVFDDAPIDQAVEGIVTGIFFNQGQVCCAGSRLLVQESIQDELLDSLKRRLSTLRLGDPLDKNTDIGAINSAEQLARITALAETGEAEGAERWSAPCDLPSSGYWFAPTLFTGVTQAHTVARDEIFGPVLSVLSFRTPDEAVAKANNTQYGLSAGIWTEKGSRILAVANKLRAGVVWANTFNKFDPTSPFGGYKESGFGREGGRHGLEAYLDV</sequence>
<evidence type="ECO:0000256" key="1">
    <source>
        <dbReference type="ARBA" id="ARBA00009986"/>
    </source>
</evidence>
<keyword evidence="2" id="KW-0560">Oxidoreductase</keyword>
<evidence type="ECO:0000313" key="5">
    <source>
        <dbReference type="Proteomes" id="UP000095759"/>
    </source>
</evidence>
<name>A0A1E5P709_9ACTN</name>
<comment type="caution">
    <text evidence="4">The sequence shown here is derived from an EMBL/GenBank/DDBJ whole genome shotgun (WGS) entry which is preliminary data.</text>
</comment>
<dbReference type="Pfam" id="PF00171">
    <property type="entry name" value="Aldedh"/>
    <property type="match status" value="1"/>
</dbReference>
<dbReference type="OrthoDB" id="6882680at2"/>
<dbReference type="PANTHER" id="PTHR11699">
    <property type="entry name" value="ALDEHYDE DEHYDROGENASE-RELATED"/>
    <property type="match status" value="1"/>
</dbReference>
<gene>
    <name evidence="4" type="ORF">AS594_13310</name>
</gene>
<dbReference type="PROSITE" id="PS00070">
    <property type="entry name" value="ALDEHYDE_DEHYDR_CYS"/>
    <property type="match status" value="1"/>
</dbReference>
<dbReference type="EMBL" id="MEHJ01000001">
    <property type="protein sequence ID" value="OEJ25322.1"/>
    <property type="molecule type" value="Genomic_DNA"/>
</dbReference>
<dbReference type="FunFam" id="3.40.605.10:FF:000007">
    <property type="entry name" value="NAD/NADP-dependent betaine aldehyde dehydrogenase"/>
    <property type="match status" value="1"/>
</dbReference>
<dbReference type="STRING" id="285458.BGM19_23500"/>
<feature type="domain" description="Aldehyde dehydrogenase" evidence="3">
    <location>
        <begin position="32"/>
        <end position="477"/>
    </location>
</feature>
<proteinExistence type="inferred from homology"/>